<dbReference type="Proteomes" id="UP001172386">
    <property type="component" value="Unassembled WGS sequence"/>
</dbReference>
<keyword evidence="2" id="KW-1185">Reference proteome</keyword>
<proteinExistence type="predicted"/>
<evidence type="ECO:0000313" key="2">
    <source>
        <dbReference type="Proteomes" id="UP001172386"/>
    </source>
</evidence>
<reference evidence="1" key="1">
    <citation type="submission" date="2022-10" db="EMBL/GenBank/DDBJ databases">
        <title>Culturing micro-colonial fungi from biological soil crusts in the Mojave desert and describing Neophaeococcomyces mojavensis, and introducing the new genera and species Taxawa tesnikishii.</title>
        <authorList>
            <person name="Kurbessoian T."/>
            <person name="Stajich J.E."/>
        </authorList>
    </citation>
    <scope>NUCLEOTIDE SEQUENCE</scope>
    <source>
        <strain evidence="1">JES_112</strain>
    </source>
</reference>
<comment type="caution">
    <text evidence="1">The sequence shown here is derived from an EMBL/GenBank/DDBJ whole genome shotgun (WGS) entry which is preliminary data.</text>
</comment>
<gene>
    <name evidence="1" type="ORF">H2198_004947</name>
</gene>
<accession>A0ACC3A7Z3</accession>
<sequence length="409" mass="45709">MPRNRAVDYPQVPHRPTTTVQSQLGLAPPPSFTSGNRFSFQETPTEAVSPNADHLFEAANAARRQQQKEQGQWRQSTVPPLPILPEHLSDGQTQSTQQELLPSQKRDWALAQAQQEQHQQPQPHNRGPTPTYEQSQYTYQHPQQYQPRMQEQPVYLGPYNGQDTQLSAHVFPIQNDRQVPTIEDAQQPEERKIPLPEATHRPNSPQQSQQSKPVHIGPDENPLSPMSPRSVTFPTTTTNIHIVPSVPLPAATMAFPQSTSYAQQQPARGGTWHHSLYSCADPTTCLSSLFCPCLVYGRTQHRLNLKSGGKDPTNMLGYSSVNASCIAWAVLPGVNALLTAIQHRRVRKAYDMEGKGDFVGDCVRGVCCCCCMLAQDEKEMKHRDVPIAKKMEGEGYQRTEGMRFAPPRG</sequence>
<dbReference type="EMBL" id="JAPDRQ010000077">
    <property type="protein sequence ID" value="KAJ9656488.1"/>
    <property type="molecule type" value="Genomic_DNA"/>
</dbReference>
<name>A0ACC3A7Z3_9EURO</name>
<protein>
    <submittedName>
        <fullName evidence="1">Uncharacterized protein</fullName>
    </submittedName>
</protein>
<organism evidence="1 2">
    <name type="scientific">Neophaeococcomyces mojaviensis</name>
    <dbReference type="NCBI Taxonomy" id="3383035"/>
    <lineage>
        <taxon>Eukaryota</taxon>
        <taxon>Fungi</taxon>
        <taxon>Dikarya</taxon>
        <taxon>Ascomycota</taxon>
        <taxon>Pezizomycotina</taxon>
        <taxon>Eurotiomycetes</taxon>
        <taxon>Chaetothyriomycetidae</taxon>
        <taxon>Chaetothyriales</taxon>
        <taxon>Chaetothyriales incertae sedis</taxon>
        <taxon>Neophaeococcomyces</taxon>
    </lineage>
</organism>
<evidence type="ECO:0000313" key="1">
    <source>
        <dbReference type="EMBL" id="KAJ9656488.1"/>
    </source>
</evidence>